<sequence>MRITLGGMAGSALRAVRYVDIDYLREEVAPEHQGPRRIVDEAEWSRPSWRYAGFDSIDHGVELECADGRVFGVTWQSPGWTEGLVFWEQRLIGNAVVSDAAVAVWDVTCRSGWVDFVGEALRDVRLHYEPWDDGYWCPGATISFGPGDVRLHLGEARAPDWRLGPSADNIAVIFPSSPLAPWRGAGQE</sequence>
<accession>A0ABY5VX74</accession>
<protein>
    <submittedName>
        <fullName evidence="1">Uncharacterized protein</fullName>
    </submittedName>
</protein>
<dbReference type="EMBL" id="CP073720">
    <property type="protein sequence ID" value="UWP81789.1"/>
    <property type="molecule type" value="Genomic_DNA"/>
</dbReference>
<keyword evidence="2" id="KW-1185">Reference proteome</keyword>
<gene>
    <name evidence="1" type="ORF">Dfulv_42965</name>
</gene>
<dbReference type="Proteomes" id="UP001059617">
    <property type="component" value="Chromosome"/>
</dbReference>
<organism evidence="1 2">
    <name type="scientific">Dactylosporangium fulvum</name>
    <dbReference type="NCBI Taxonomy" id="53359"/>
    <lineage>
        <taxon>Bacteria</taxon>
        <taxon>Bacillati</taxon>
        <taxon>Actinomycetota</taxon>
        <taxon>Actinomycetes</taxon>
        <taxon>Micromonosporales</taxon>
        <taxon>Micromonosporaceae</taxon>
        <taxon>Dactylosporangium</taxon>
    </lineage>
</organism>
<evidence type="ECO:0000313" key="1">
    <source>
        <dbReference type="EMBL" id="UWP81789.1"/>
    </source>
</evidence>
<reference evidence="1" key="2">
    <citation type="submission" date="2022-09" db="EMBL/GenBank/DDBJ databases">
        <title>Biosynthetic gene clusters of Dactylosporangioum fulvum.</title>
        <authorList>
            <person name="Caradec T."/>
        </authorList>
    </citation>
    <scope>NUCLEOTIDE SEQUENCE</scope>
    <source>
        <strain evidence="1">NRRL B-16292</strain>
    </source>
</reference>
<dbReference type="RefSeq" id="WP_259859559.1">
    <property type="nucleotide sequence ID" value="NZ_CP073720.1"/>
</dbReference>
<name>A0ABY5VX74_9ACTN</name>
<reference evidence="1" key="1">
    <citation type="submission" date="2021-04" db="EMBL/GenBank/DDBJ databases">
        <authorList>
            <person name="Hartkoorn R.C."/>
            <person name="Beaudoing E."/>
            <person name="Hot D."/>
        </authorList>
    </citation>
    <scope>NUCLEOTIDE SEQUENCE</scope>
    <source>
        <strain evidence="1">NRRL B-16292</strain>
    </source>
</reference>
<proteinExistence type="predicted"/>
<evidence type="ECO:0000313" key="2">
    <source>
        <dbReference type="Proteomes" id="UP001059617"/>
    </source>
</evidence>